<evidence type="ECO:0000313" key="2">
    <source>
        <dbReference type="EMBL" id="KAE9445013.1"/>
    </source>
</evidence>
<dbReference type="AlphaFoldDB" id="A0A6A4K876"/>
<feature type="region of interest" description="Disordered" evidence="1">
    <location>
        <begin position="329"/>
        <end position="351"/>
    </location>
</feature>
<dbReference type="PANTHER" id="PTHR45751:SF29">
    <property type="entry name" value="E3 UBIQUITIN-PROTEIN LIGASE RGLG2"/>
    <property type="match status" value="1"/>
</dbReference>
<reference evidence="2" key="1">
    <citation type="journal article" date="2019" name="Genome Biol. Evol.">
        <title>The Rhododendron genome and chromosomal organization provide insight into shared whole-genome duplications across the heath family (Ericaceae).</title>
        <authorList>
            <person name="Soza V.L."/>
            <person name="Lindsley D."/>
            <person name="Waalkes A."/>
            <person name="Ramage E."/>
            <person name="Patwardhan R.P."/>
            <person name="Burton J.N."/>
            <person name="Adey A."/>
            <person name="Kumar A."/>
            <person name="Qiu R."/>
            <person name="Shendure J."/>
            <person name="Hall B."/>
        </authorList>
    </citation>
    <scope>NUCLEOTIDE SEQUENCE</scope>
    <source>
        <strain evidence="2">RSF 1966-606</strain>
    </source>
</reference>
<dbReference type="GO" id="GO:0004842">
    <property type="term" value="F:ubiquitin-protein transferase activity"/>
    <property type="evidence" value="ECO:0007669"/>
    <property type="project" value="TreeGrafter"/>
</dbReference>
<dbReference type="InterPro" id="IPR052079">
    <property type="entry name" value="E3_ligase/Copine_domain"/>
</dbReference>
<feature type="compositionally biased region" description="Basic and acidic residues" evidence="1">
    <location>
        <begin position="329"/>
        <end position="348"/>
    </location>
</feature>
<evidence type="ECO:0008006" key="3">
    <source>
        <dbReference type="Google" id="ProtNLM"/>
    </source>
</evidence>
<comment type="caution">
    <text evidence="2">The sequence shown here is derived from an EMBL/GenBank/DDBJ whole genome shotgun (WGS) entry which is preliminary data.</text>
</comment>
<feature type="compositionally biased region" description="Polar residues" evidence="1">
    <location>
        <begin position="394"/>
        <end position="404"/>
    </location>
</feature>
<name>A0A6A4K876_9ERIC</name>
<gene>
    <name evidence="2" type="ORF">C3L33_23089</name>
</gene>
<sequence>MAVGEESSDKMKKPPFNRFSVTEALARGGLESSNLIVGIDFTKSNGWTGLAFMPLENVYNVESYRNMLNLTCYAEQNGCQCHVLVILADGQGDRPVTLDGMANLCAKAAGLQIVHYDPKAVGVDVKKAFPFRNIAKSGKGHSGVDLMLLDNNSKDLDVVSLVSWHMCKPIMAAGMDFRDLGLFNQALLAKLSLRIHQSPDLLLSQVLRAKYEVAASCDVTFAMLADPESAMRMLVFNLICLVDAASTSQFYSRAITGHDAVLRQYVYPKSANSAGGRPMEWTVLSFISLDICLVIGEGGGACGFNSYCILQSDQNPRWAHLNTTHHDITKDTKELKNGGESGEEKKSGEGCQQIAERSILMDFDKSSQKRSHILSVVGSKGKHSIAKVKKVVTGKSSHPKTSSPPRWEKNRS</sequence>
<feature type="compositionally biased region" description="Basic residues" evidence="1">
    <location>
        <begin position="380"/>
        <end position="392"/>
    </location>
</feature>
<protein>
    <recommendedName>
        <fullName evidence="3">Copine C-terminal domain-containing protein</fullName>
    </recommendedName>
</protein>
<dbReference type="PANTHER" id="PTHR45751">
    <property type="entry name" value="COPINE FAMILY PROTEIN 1"/>
    <property type="match status" value="1"/>
</dbReference>
<dbReference type="EMBL" id="QEFC01004647">
    <property type="protein sequence ID" value="KAE9445013.1"/>
    <property type="molecule type" value="Genomic_DNA"/>
</dbReference>
<accession>A0A6A4K876</accession>
<dbReference type="OrthoDB" id="771720at2759"/>
<organism evidence="2">
    <name type="scientific">Rhododendron williamsianum</name>
    <dbReference type="NCBI Taxonomy" id="262921"/>
    <lineage>
        <taxon>Eukaryota</taxon>
        <taxon>Viridiplantae</taxon>
        <taxon>Streptophyta</taxon>
        <taxon>Embryophyta</taxon>
        <taxon>Tracheophyta</taxon>
        <taxon>Spermatophyta</taxon>
        <taxon>Magnoliopsida</taxon>
        <taxon>eudicotyledons</taxon>
        <taxon>Gunneridae</taxon>
        <taxon>Pentapetalae</taxon>
        <taxon>asterids</taxon>
        <taxon>Ericales</taxon>
        <taxon>Ericaceae</taxon>
        <taxon>Ericoideae</taxon>
        <taxon>Rhodoreae</taxon>
        <taxon>Rhododendron</taxon>
    </lineage>
</organism>
<feature type="non-terminal residue" evidence="2">
    <location>
        <position position="1"/>
    </location>
</feature>
<dbReference type="GO" id="GO:0016567">
    <property type="term" value="P:protein ubiquitination"/>
    <property type="evidence" value="ECO:0007669"/>
    <property type="project" value="TreeGrafter"/>
</dbReference>
<proteinExistence type="predicted"/>
<feature type="region of interest" description="Disordered" evidence="1">
    <location>
        <begin position="375"/>
        <end position="412"/>
    </location>
</feature>
<evidence type="ECO:0000256" key="1">
    <source>
        <dbReference type="SAM" id="MobiDB-lite"/>
    </source>
</evidence>
<dbReference type="GO" id="GO:0005634">
    <property type="term" value="C:nucleus"/>
    <property type="evidence" value="ECO:0007669"/>
    <property type="project" value="TreeGrafter"/>
</dbReference>